<accession>A0AAW0DWL4</accession>
<sequence>MKDNHILINVVQVATVAVSNHILGNPTSPGFPAIPFEFLWTALEARDPLVCNSVQHILIENIPSHRPDSFLHQLISRCPNITDVHSFYLKDIQEDLASLVNLRHLSIEALERHSQFDSGLAPRIFPNLTHLEFFDIQDREPQPALAPQFFHLRQLTHIAFSSTTFAEVLYPRYANLPQLRCIVVFALGSRSIDETPIRRLAMDDRFVYIRDINCVPDWFSCARGGGGFWA</sequence>
<keyword evidence="2" id="KW-1185">Reference proteome</keyword>
<comment type="caution">
    <text evidence="1">The sequence shown here is derived from an EMBL/GenBank/DDBJ whole genome shotgun (WGS) entry which is preliminary data.</text>
</comment>
<dbReference type="SUPFAM" id="SSF52058">
    <property type="entry name" value="L domain-like"/>
    <property type="match status" value="1"/>
</dbReference>
<gene>
    <name evidence="1" type="ORF">R3P38DRAFT_3170671</name>
</gene>
<organism evidence="1 2">
    <name type="scientific">Favolaschia claudopus</name>
    <dbReference type="NCBI Taxonomy" id="2862362"/>
    <lineage>
        <taxon>Eukaryota</taxon>
        <taxon>Fungi</taxon>
        <taxon>Dikarya</taxon>
        <taxon>Basidiomycota</taxon>
        <taxon>Agaricomycotina</taxon>
        <taxon>Agaricomycetes</taxon>
        <taxon>Agaricomycetidae</taxon>
        <taxon>Agaricales</taxon>
        <taxon>Marasmiineae</taxon>
        <taxon>Mycenaceae</taxon>
        <taxon>Favolaschia</taxon>
    </lineage>
</organism>
<protein>
    <submittedName>
        <fullName evidence="1">Uncharacterized protein</fullName>
    </submittedName>
</protein>
<name>A0AAW0DWL4_9AGAR</name>
<evidence type="ECO:0000313" key="1">
    <source>
        <dbReference type="EMBL" id="KAK7056014.1"/>
    </source>
</evidence>
<proteinExistence type="predicted"/>
<reference evidence="1 2" key="1">
    <citation type="journal article" date="2024" name="J Genomics">
        <title>Draft genome sequencing and assembly of Favolaschia claudopus CIRM-BRFM 2984 isolated from oak limbs.</title>
        <authorList>
            <person name="Navarro D."/>
            <person name="Drula E."/>
            <person name="Chaduli D."/>
            <person name="Cazenave R."/>
            <person name="Ahrendt S."/>
            <person name="Wang J."/>
            <person name="Lipzen A."/>
            <person name="Daum C."/>
            <person name="Barry K."/>
            <person name="Grigoriev I.V."/>
            <person name="Favel A."/>
            <person name="Rosso M.N."/>
            <person name="Martin F."/>
        </authorList>
    </citation>
    <scope>NUCLEOTIDE SEQUENCE [LARGE SCALE GENOMIC DNA]</scope>
    <source>
        <strain evidence="1 2">CIRM-BRFM 2984</strain>
    </source>
</reference>
<dbReference type="InterPro" id="IPR032675">
    <property type="entry name" value="LRR_dom_sf"/>
</dbReference>
<dbReference type="Proteomes" id="UP001362999">
    <property type="component" value="Unassembled WGS sequence"/>
</dbReference>
<evidence type="ECO:0000313" key="2">
    <source>
        <dbReference type="Proteomes" id="UP001362999"/>
    </source>
</evidence>
<dbReference type="Gene3D" id="3.80.10.10">
    <property type="entry name" value="Ribonuclease Inhibitor"/>
    <property type="match status" value="1"/>
</dbReference>
<dbReference type="EMBL" id="JAWWNJ010000005">
    <property type="protein sequence ID" value="KAK7056014.1"/>
    <property type="molecule type" value="Genomic_DNA"/>
</dbReference>
<dbReference type="AlphaFoldDB" id="A0AAW0DWL4"/>